<dbReference type="GO" id="GO:0003723">
    <property type="term" value="F:RNA binding"/>
    <property type="evidence" value="ECO:0007669"/>
    <property type="project" value="UniProtKB-UniRule"/>
</dbReference>
<dbReference type="PANTHER" id="PTHR22807">
    <property type="entry name" value="NOP2 YEAST -RELATED NOL1/NOP2/FMU SUN DOMAIN-CONTAINING"/>
    <property type="match status" value="1"/>
</dbReference>
<gene>
    <name evidence="15" type="ORF">SAMN05660330_00773</name>
</gene>
<evidence type="ECO:0000256" key="10">
    <source>
        <dbReference type="ARBA" id="ARBA00030399"/>
    </source>
</evidence>
<comment type="function">
    <text evidence="1">Specifically methylates the cytosine at position 967 (m5C967) of 16S rRNA.</text>
</comment>
<dbReference type="GO" id="GO:0006355">
    <property type="term" value="P:regulation of DNA-templated transcription"/>
    <property type="evidence" value="ECO:0007669"/>
    <property type="project" value="InterPro"/>
</dbReference>
<dbReference type="OrthoDB" id="9810297at2"/>
<keyword evidence="5" id="KW-0698">rRNA processing</keyword>
<dbReference type="InterPro" id="IPR049560">
    <property type="entry name" value="MeTrfase_RsmB-F_NOP2_cat"/>
</dbReference>
<evidence type="ECO:0000256" key="6">
    <source>
        <dbReference type="ARBA" id="ARBA00022603"/>
    </source>
</evidence>
<organism evidence="15 16">
    <name type="scientific">Desulforhopalus singaporensis</name>
    <dbReference type="NCBI Taxonomy" id="91360"/>
    <lineage>
        <taxon>Bacteria</taxon>
        <taxon>Pseudomonadati</taxon>
        <taxon>Thermodesulfobacteriota</taxon>
        <taxon>Desulfobulbia</taxon>
        <taxon>Desulfobulbales</taxon>
        <taxon>Desulfocapsaceae</taxon>
        <taxon>Desulforhopalus</taxon>
    </lineage>
</organism>
<dbReference type="InterPro" id="IPR001678">
    <property type="entry name" value="MeTrfase_RsmB-F_NOP2_dom"/>
</dbReference>
<evidence type="ECO:0000256" key="8">
    <source>
        <dbReference type="ARBA" id="ARBA00022691"/>
    </source>
</evidence>
<dbReference type="NCBIfam" id="TIGR00563">
    <property type="entry name" value="rsmB"/>
    <property type="match status" value="1"/>
</dbReference>
<dbReference type="GO" id="GO:0008649">
    <property type="term" value="F:rRNA methyltransferase activity"/>
    <property type="evidence" value="ECO:0007669"/>
    <property type="project" value="InterPro"/>
</dbReference>
<dbReference type="Pfam" id="PF01189">
    <property type="entry name" value="Methyltr_RsmB-F"/>
    <property type="match status" value="1"/>
</dbReference>
<dbReference type="InterPro" id="IPR035926">
    <property type="entry name" value="NusB-like_sf"/>
</dbReference>
<dbReference type="SUPFAM" id="SSF48013">
    <property type="entry name" value="NusB-like"/>
    <property type="match status" value="1"/>
</dbReference>
<evidence type="ECO:0000256" key="3">
    <source>
        <dbReference type="ARBA" id="ARBA00012140"/>
    </source>
</evidence>
<evidence type="ECO:0000256" key="2">
    <source>
        <dbReference type="ARBA" id="ARBA00004496"/>
    </source>
</evidence>
<name>A0A1H0LEC8_9BACT</name>
<keyword evidence="6 13" id="KW-0489">Methyltransferase</keyword>
<dbReference type="Pfam" id="PF01029">
    <property type="entry name" value="NusB"/>
    <property type="match status" value="1"/>
</dbReference>
<comment type="catalytic activity">
    <reaction evidence="12">
        <text>cytidine(967) in 16S rRNA + S-adenosyl-L-methionine = 5-methylcytidine(967) in 16S rRNA + S-adenosyl-L-homocysteine + H(+)</text>
        <dbReference type="Rhea" id="RHEA:42748"/>
        <dbReference type="Rhea" id="RHEA-COMP:10219"/>
        <dbReference type="Rhea" id="RHEA-COMP:10220"/>
        <dbReference type="ChEBI" id="CHEBI:15378"/>
        <dbReference type="ChEBI" id="CHEBI:57856"/>
        <dbReference type="ChEBI" id="CHEBI:59789"/>
        <dbReference type="ChEBI" id="CHEBI:74483"/>
        <dbReference type="ChEBI" id="CHEBI:82748"/>
        <dbReference type="EC" id="2.1.1.176"/>
    </reaction>
</comment>
<evidence type="ECO:0000256" key="5">
    <source>
        <dbReference type="ARBA" id="ARBA00022552"/>
    </source>
</evidence>
<dbReference type="Proteomes" id="UP000199073">
    <property type="component" value="Unassembled WGS sequence"/>
</dbReference>
<protein>
    <recommendedName>
        <fullName evidence="3">16S rRNA (cytosine(967)-C(5))-methyltransferase</fullName>
        <ecNumber evidence="3">2.1.1.176</ecNumber>
    </recommendedName>
    <alternativeName>
        <fullName evidence="10">16S rRNA m5C967 methyltransferase</fullName>
    </alternativeName>
    <alternativeName>
        <fullName evidence="11">rRNA (cytosine-C(5)-)-methyltransferase RsmB</fullName>
    </alternativeName>
</protein>
<feature type="domain" description="SAM-dependent MTase RsmB/NOP-type" evidence="14">
    <location>
        <begin position="164"/>
        <end position="443"/>
    </location>
</feature>
<dbReference type="InterPro" id="IPR029063">
    <property type="entry name" value="SAM-dependent_MTases_sf"/>
</dbReference>
<evidence type="ECO:0000256" key="12">
    <source>
        <dbReference type="ARBA" id="ARBA00047283"/>
    </source>
</evidence>
<dbReference type="Gene3D" id="3.30.70.1170">
    <property type="entry name" value="Sun protein, domain 3"/>
    <property type="match status" value="1"/>
</dbReference>
<dbReference type="AlphaFoldDB" id="A0A1H0LEC8"/>
<evidence type="ECO:0000256" key="7">
    <source>
        <dbReference type="ARBA" id="ARBA00022679"/>
    </source>
</evidence>
<comment type="caution">
    <text evidence="13">Lacks conserved residue(s) required for the propagation of feature annotation.</text>
</comment>
<comment type="subcellular location">
    <subcellularLocation>
        <location evidence="2">Cytoplasm</location>
    </subcellularLocation>
</comment>
<dbReference type="EC" id="2.1.1.176" evidence="3"/>
<dbReference type="PANTHER" id="PTHR22807:SF61">
    <property type="entry name" value="NOL1_NOP2_SUN FAMILY PROTEIN _ ANTITERMINATION NUSB DOMAIN-CONTAINING PROTEIN"/>
    <property type="match status" value="1"/>
</dbReference>
<dbReference type="Gene3D" id="1.10.940.10">
    <property type="entry name" value="NusB-like"/>
    <property type="match status" value="1"/>
</dbReference>
<evidence type="ECO:0000256" key="11">
    <source>
        <dbReference type="ARBA" id="ARBA00031088"/>
    </source>
</evidence>
<accession>A0A1H0LEC8</accession>
<feature type="binding site" evidence="13">
    <location>
        <position position="328"/>
    </location>
    <ligand>
        <name>S-adenosyl-L-methionine</name>
        <dbReference type="ChEBI" id="CHEBI:59789"/>
    </ligand>
</feature>
<keyword evidence="8 13" id="KW-0949">S-adenosyl-L-methionine</keyword>
<dbReference type="InterPro" id="IPR006027">
    <property type="entry name" value="NusB_RsmB_TIM44"/>
</dbReference>
<keyword evidence="7 13" id="KW-0808">Transferase</keyword>
<evidence type="ECO:0000313" key="15">
    <source>
        <dbReference type="EMBL" id="SDO66547.1"/>
    </source>
</evidence>
<dbReference type="PRINTS" id="PR02008">
    <property type="entry name" value="RCMTFAMILY"/>
</dbReference>
<dbReference type="PROSITE" id="PS51686">
    <property type="entry name" value="SAM_MT_RSMB_NOP"/>
    <property type="match status" value="1"/>
</dbReference>
<dbReference type="InterPro" id="IPR023267">
    <property type="entry name" value="RCMT"/>
</dbReference>
<proteinExistence type="inferred from homology"/>
<evidence type="ECO:0000313" key="16">
    <source>
        <dbReference type="Proteomes" id="UP000199073"/>
    </source>
</evidence>
<feature type="active site" description="Nucleophile" evidence="13">
    <location>
        <position position="381"/>
    </location>
</feature>
<dbReference type="STRING" id="91360.SAMN05660330_00773"/>
<reference evidence="15 16" key="1">
    <citation type="submission" date="2016-10" db="EMBL/GenBank/DDBJ databases">
        <authorList>
            <person name="de Groot N.N."/>
        </authorList>
    </citation>
    <scope>NUCLEOTIDE SEQUENCE [LARGE SCALE GENOMIC DNA]</scope>
    <source>
        <strain evidence="15 16">DSM 12130</strain>
    </source>
</reference>
<evidence type="ECO:0000256" key="1">
    <source>
        <dbReference type="ARBA" id="ARBA00002724"/>
    </source>
</evidence>
<dbReference type="Pfam" id="PF22458">
    <property type="entry name" value="RsmF-B_ferredox"/>
    <property type="match status" value="1"/>
</dbReference>
<dbReference type="EMBL" id="FNJI01000004">
    <property type="protein sequence ID" value="SDO66547.1"/>
    <property type="molecule type" value="Genomic_DNA"/>
</dbReference>
<evidence type="ECO:0000256" key="13">
    <source>
        <dbReference type="PROSITE-ProRule" id="PRU01023"/>
    </source>
</evidence>
<evidence type="ECO:0000256" key="9">
    <source>
        <dbReference type="ARBA" id="ARBA00022884"/>
    </source>
</evidence>
<keyword evidence="16" id="KW-1185">Reference proteome</keyword>
<sequence length="446" mass="50228">MTAADILVELYRDRKPVKSIFDRQVARYEFGTKDRNLAMQIVYGVLRNREMIDRMITLLSRTPLKKLDPFVHQSIAAALFQVFFLDRIPDSAAVNEAVTGCKIKKLPKRLHGFVNGILREAIRQGETLTAKGAKDSTGALLTNHPRWLVDRWQKQFGRSQTLQICQANNLEPGLTLRINSQKISRESFCRRLAEGDIEYEPGRYCDQAVRLKHFRGAVSAIPGYGEGCFQVQDEAAQLATMLLGPFVKGGCYLDGCAGLGGKTSHLLEFAIEHDLKIHCVEPEEFRLKKLAENIERLFPGQQLLKTVRGSLYLLDSSAPFRYDGILIDAPCSGTGVTGRHPDIRWNRRPEDILSYQQEQQRLIDHGAALLKPGGILVYATCSLEPEENIEVVTRFLRDNSDFTLTDCAPLLPARARNLVKNGYFHPLPSPDIDGFFCARIRRTKTA</sequence>
<dbReference type="SUPFAM" id="SSF53335">
    <property type="entry name" value="S-adenosyl-L-methionine-dependent methyltransferases"/>
    <property type="match status" value="1"/>
</dbReference>
<dbReference type="GO" id="GO:0005737">
    <property type="term" value="C:cytoplasm"/>
    <property type="evidence" value="ECO:0007669"/>
    <property type="project" value="UniProtKB-SubCell"/>
</dbReference>
<keyword evidence="4" id="KW-0963">Cytoplasm</keyword>
<comment type="similarity">
    <text evidence="13">Belongs to the class I-like SAM-binding methyltransferase superfamily. RsmB/NOP family.</text>
</comment>
<dbReference type="InterPro" id="IPR004573">
    <property type="entry name" value="rRNA_ssu_MeTfrase_B"/>
</dbReference>
<dbReference type="Gene3D" id="3.40.50.150">
    <property type="entry name" value="Vaccinia Virus protein VP39"/>
    <property type="match status" value="1"/>
</dbReference>
<keyword evidence="9 13" id="KW-0694">RNA-binding</keyword>
<dbReference type="InterPro" id="IPR054728">
    <property type="entry name" value="RsmB-like_ferredoxin"/>
</dbReference>
<evidence type="ECO:0000256" key="4">
    <source>
        <dbReference type="ARBA" id="ARBA00022490"/>
    </source>
</evidence>
<evidence type="ECO:0000259" key="14">
    <source>
        <dbReference type="PROSITE" id="PS51686"/>
    </source>
</evidence>
<feature type="binding site" evidence="13">
    <location>
        <position position="281"/>
    </location>
    <ligand>
        <name>S-adenosyl-L-methionine</name>
        <dbReference type="ChEBI" id="CHEBI:59789"/>
    </ligand>
</feature>
<dbReference type="CDD" id="cd02440">
    <property type="entry name" value="AdoMet_MTases"/>
    <property type="match status" value="1"/>
</dbReference>